<keyword evidence="2" id="KW-1185">Reference proteome</keyword>
<name>A0ABQ5IY29_9ASTR</name>
<dbReference type="Proteomes" id="UP001151760">
    <property type="component" value="Unassembled WGS sequence"/>
</dbReference>
<organism evidence="1 2">
    <name type="scientific">Tanacetum coccineum</name>
    <dbReference type="NCBI Taxonomy" id="301880"/>
    <lineage>
        <taxon>Eukaryota</taxon>
        <taxon>Viridiplantae</taxon>
        <taxon>Streptophyta</taxon>
        <taxon>Embryophyta</taxon>
        <taxon>Tracheophyta</taxon>
        <taxon>Spermatophyta</taxon>
        <taxon>Magnoliopsida</taxon>
        <taxon>eudicotyledons</taxon>
        <taxon>Gunneridae</taxon>
        <taxon>Pentapetalae</taxon>
        <taxon>asterids</taxon>
        <taxon>campanulids</taxon>
        <taxon>Asterales</taxon>
        <taxon>Asteraceae</taxon>
        <taxon>Asteroideae</taxon>
        <taxon>Anthemideae</taxon>
        <taxon>Anthemidinae</taxon>
        <taxon>Tanacetum</taxon>
    </lineage>
</organism>
<accession>A0ABQ5IY29</accession>
<gene>
    <name evidence="1" type="ORF">Tco_1121221</name>
</gene>
<comment type="caution">
    <text evidence="1">The sequence shown here is derived from an EMBL/GenBank/DDBJ whole genome shotgun (WGS) entry which is preliminary data.</text>
</comment>
<reference evidence="1" key="2">
    <citation type="submission" date="2022-01" db="EMBL/GenBank/DDBJ databases">
        <authorList>
            <person name="Yamashiro T."/>
            <person name="Shiraishi A."/>
            <person name="Satake H."/>
            <person name="Nakayama K."/>
        </authorList>
    </citation>
    <scope>NUCLEOTIDE SEQUENCE</scope>
</reference>
<proteinExistence type="predicted"/>
<evidence type="ECO:0000313" key="2">
    <source>
        <dbReference type="Proteomes" id="UP001151760"/>
    </source>
</evidence>
<reference evidence="1" key="1">
    <citation type="journal article" date="2022" name="Int. J. Mol. Sci.">
        <title>Draft Genome of Tanacetum Coccineum: Genomic Comparison of Closely Related Tanacetum-Family Plants.</title>
        <authorList>
            <person name="Yamashiro T."/>
            <person name="Shiraishi A."/>
            <person name="Nakayama K."/>
            <person name="Satake H."/>
        </authorList>
    </citation>
    <scope>NUCLEOTIDE SEQUENCE</scope>
</reference>
<dbReference type="EMBL" id="BQNB010021284">
    <property type="protein sequence ID" value="GJU04791.1"/>
    <property type="molecule type" value="Genomic_DNA"/>
</dbReference>
<sequence>MSHMVWQYIDRVGHRLDLIAELEKLQGSILAFETVKLLWDVNDADLSKVRAFMTAISQIHIKVLKKISFVVQMWGK</sequence>
<protein>
    <submittedName>
        <fullName evidence="1">Uncharacterized protein</fullName>
    </submittedName>
</protein>
<evidence type="ECO:0000313" key="1">
    <source>
        <dbReference type="EMBL" id="GJU04791.1"/>
    </source>
</evidence>